<dbReference type="Pfam" id="PF04143">
    <property type="entry name" value="Sulf_transp"/>
    <property type="match status" value="1"/>
</dbReference>
<dbReference type="RefSeq" id="WP_108623049.1">
    <property type="nucleotide sequence ID" value="NZ_CP028901.1"/>
</dbReference>
<dbReference type="EMBL" id="CP028901">
    <property type="protein sequence ID" value="AWB35593.1"/>
    <property type="molecule type" value="Genomic_DNA"/>
</dbReference>
<gene>
    <name evidence="10" type="ORF">DBV39_02970</name>
</gene>
<feature type="transmembrane region" description="Helical" evidence="9">
    <location>
        <begin position="12"/>
        <end position="34"/>
    </location>
</feature>
<keyword evidence="7 9" id="KW-0472">Membrane</keyword>
<dbReference type="GO" id="GO:0005886">
    <property type="term" value="C:plasma membrane"/>
    <property type="evidence" value="ECO:0007669"/>
    <property type="project" value="UniProtKB-SubCell"/>
</dbReference>
<keyword evidence="5 9" id="KW-0812">Transmembrane</keyword>
<keyword evidence="3" id="KW-1003">Cell membrane</keyword>
<reference evidence="10 11" key="1">
    <citation type="submission" date="2018-04" db="EMBL/GenBank/DDBJ databases">
        <title>Bordetella sp. HZ20 isolated from seawater.</title>
        <authorList>
            <person name="Sun C."/>
        </authorList>
    </citation>
    <scope>NUCLEOTIDE SEQUENCE [LARGE SCALE GENOMIC DNA]</scope>
    <source>
        <strain evidence="10 11">HZ20</strain>
    </source>
</reference>
<dbReference type="Proteomes" id="UP000244571">
    <property type="component" value="Chromosome"/>
</dbReference>
<keyword evidence="6 9" id="KW-1133">Transmembrane helix</keyword>
<evidence type="ECO:0000256" key="7">
    <source>
        <dbReference type="ARBA" id="ARBA00023136"/>
    </source>
</evidence>
<evidence type="ECO:0000313" key="11">
    <source>
        <dbReference type="Proteomes" id="UP000244571"/>
    </source>
</evidence>
<protein>
    <submittedName>
        <fullName evidence="10">YeeE/YedE</fullName>
    </submittedName>
</protein>
<keyword evidence="11" id="KW-1185">Reference proteome</keyword>
<dbReference type="PANTHER" id="PTHR30574">
    <property type="entry name" value="INNER MEMBRANE PROTEIN YEDE"/>
    <property type="match status" value="1"/>
</dbReference>
<dbReference type="PANTHER" id="PTHR30574:SF1">
    <property type="entry name" value="SULPHUR TRANSPORT DOMAIN-CONTAINING PROTEIN"/>
    <property type="match status" value="1"/>
</dbReference>
<evidence type="ECO:0000256" key="9">
    <source>
        <dbReference type="SAM" id="Phobius"/>
    </source>
</evidence>
<accession>A0A2R4XP50</accession>
<name>A0A2R4XP50_9BURK</name>
<evidence type="ECO:0000313" key="10">
    <source>
        <dbReference type="EMBL" id="AWB35593.1"/>
    </source>
</evidence>
<proteinExistence type="inferred from homology"/>
<evidence type="ECO:0000256" key="3">
    <source>
        <dbReference type="ARBA" id="ARBA00022475"/>
    </source>
</evidence>
<feature type="transmembrane region" description="Helical" evidence="9">
    <location>
        <begin position="55"/>
        <end position="75"/>
    </location>
</feature>
<keyword evidence="4" id="KW-0997">Cell inner membrane</keyword>
<dbReference type="AlphaFoldDB" id="A0A2R4XP50"/>
<feature type="transmembrane region" description="Helical" evidence="9">
    <location>
        <begin position="124"/>
        <end position="142"/>
    </location>
</feature>
<evidence type="ECO:0000256" key="1">
    <source>
        <dbReference type="ARBA" id="ARBA00004429"/>
    </source>
</evidence>
<feature type="transmembrane region" description="Helical" evidence="9">
    <location>
        <begin position="87"/>
        <end position="104"/>
    </location>
</feature>
<dbReference type="OrthoDB" id="9814020at2"/>
<organism evidence="10 11">
    <name type="scientific">Orrella marina</name>
    <dbReference type="NCBI Taxonomy" id="2163011"/>
    <lineage>
        <taxon>Bacteria</taxon>
        <taxon>Pseudomonadati</taxon>
        <taxon>Pseudomonadota</taxon>
        <taxon>Betaproteobacteria</taxon>
        <taxon>Burkholderiales</taxon>
        <taxon>Alcaligenaceae</taxon>
        <taxon>Orrella</taxon>
    </lineage>
</organism>
<keyword evidence="2" id="KW-0813">Transport</keyword>
<comment type="subcellular location">
    <subcellularLocation>
        <location evidence="1">Cell inner membrane</location>
        <topology evidence="1">Multi-pass membrane protein</topology>
    </subcellularLocation>
</comment>
<dbReference type="KEGG" id="boz:DBV39_02970"/>
<evidence type="ECO:0000256" key="2">
    <source>
        <dbReference type="ARBA" id="ARBA00022448"/>
    </source>
</evidence>
<evidence type="ECO:0000256" key="6">
    <source>
        <dbReference type="ARBA" id="ARBA00022989"/>
    </source>
</evidence>
<sequence length="145" mass="15297">MTIDWANFTPWASLGGGILIGLSTVMLIVFRGRIAGISGILGGLFQFSNTSQDHYGWRIAFVLGILVSSLVYSLFTAMPASQIDTGYPMLILAGLLVGFGTRMGSGCTSGHAVCGIGRASPRSMVATASFMVSGFVTAYVVYHLF</sequence>
<evidence type="ECO:0000256" key="5">
    <source>
        <dbReference type="ARBA" id="ARBA00022692"/>
    </source>
</evidence>
<dbReference type="InterPro" id="IPR007272">
    <property type="entry name" value="Sulf_transp_TsuA/YedE"/>
</dbReference>
<evidence type="ECO:0000256" key="4">
    <source>
        <dbReference type="ARBA" id="ARBA00022519"/>
    </source>
</evidence>
<evidence type="ECO:0000256" key="8">
    <source>
        <dbReference type="ARBA" id="ARBA00035655"/>
    </source>
</evidence>
<comment type="similarity">
    <text evidence="8">Belongs to the TsuA/YedE (TC 9.B.102) family.</text>
</comment>